<evidence type="ECO:0000313" key="3">
    <source>
        <dbReference type="EMBL" id="KAK2565709.1"/>
    </source>
</evidence>
<reference evidence="3" key="1">
    <citation type="journal article" date="2023" name="G3 (Bethesda)">
        <title>Whole genome assembly and annotation of the endangered Caribbean coral Acropora cervicornis.</title>
        <authorList>
            <person name="Selwyn J.D."/>
            <person name="Vollmer S.V."/>
        </authorList>
    </citation>
    <scope>NUCLEOTIDE SEQUENCE</scope>
    <source>
        <strain evidence="3">K2</strain>
    </source>
</reference>
<dbReference type="InterPro" id="IPR046815">
    <property type="entry name" value="P2RX7_C"/>
</dbReference>
<keyword evidence="4" id="KW-1185">Reference proteome</keyword>
<dbReference type="PANTHER" id="PTHR36981">
    <property type="entry name" value="ZGC:195170"/>
    <property type="match status" value="1"/>
</dbReference>
<dbReference type="Pfam" id="PF20478">
    <property type="entry name" value="P2RX7_C"/>
    <property type="match status" value="1"/>
</dbReference>
<organism evidence="3 4">
    <name type="scientific">Acropora cervicornis</name>
    <name type="common">Staghorn coral</name>
    <dbReference type="NCBI Taxonomy" id="6130"/>
    <lineage>
        <taxon>Eukaryota</taxon>
        <taxon>Metazoa</taxon>
        <taxon>Cnidaria</taxon>
        <taxon>Anthozoa</taxon>
        <taxon>Hexacorallia</taxon>
        <taxon>Scleractinia</taxon>
        <taxon>Astrocoeniina</taxon>
        <taxon>Acroporidae</taxon>
        <taxon>Acropora</taxon>
    </lineage>
</organism>
<dbReference type="EMBL" id="JARQWQ010000019">
    <property type="protein sequence ID" value="KAK2565709.1"/>
    <property type="molecule type" value="Genomic_DNA"/>
</dbReference>
<feature type="region of interest" description="Disordered" evidence="1">
    <location>
        <begin position="1"/>
        <end position="22"/>
    </location>
</feature>
<reference evidence="3" key="2">
    <citation type="journal article" date="2023" name="Science">
        <title>Genomic signatures of disease resistance in endangered staghorn corals.</title>
        <authorList>
            <person name="Vollmer S.V."/>
            <person name="Selwyn J.D."/>
            <person name="Despard B.A."/>
            <person name="Roesel C.L."/>
        </authorList>
    </citation>
    <scope>NUCLEOTIDE SEQUENCE</scope>
    <source>
        <strain evidence="3">K2</strain>
    </source>
</reference>
<feature type="region of interest" description="Disordered" evidence="1">
    <location>
        <begin position="60"/>
        <end position="80"/>
    </location>
</feature>
<dbReference type="PANTHER" id="PTHR36981:SF3">
    <property type="entry name" value="UBIQUITIN-LIKE PROTEASE FAMILY PROFILE DOMAIN-CONTAINING PROTEIN"/>
    <property type="match status" value="1"/>
</dbReference>
<accession>A0AAD9QQM3</accession>
<gene>
    <name evidence="3" type="ORF">P5673_010885</name>
</gene>
<evidence type="ECO:0000256" key="1">
    <source>
        <dbReference type="SAM" id="MobiDB-lite"/>
    </source>
</evidence>
<evidence type="ECO:0000313" key="4">
    <source>
        <dbReference type="Proteomes" id="UP001249851"/>
    </source>
</evidence>
<name>A0AAD9QQM3_ACRCE</name>
<feature type="domain" description="P2X purinoreceptor 7 intracellular" evidence="2">
    <location>
        <begin position="75"/>
        <end position="195"/>
    </location>
</feature>
<protein>
    <submittedName>
        <fullName evidence="3">P2X purinoceptor 7</fullName>
    </submittedName>
</protein>
<dbReference type="AlphaFoldDB" id="A0AAD9QQM3"/>
<dbReference type="Proteomes" id="UP001249851">
    <property type="component" value="Unassembled WGS sequence"/>
</dbReference>
<proteinExistence type="predicted"/>
<comment type="caution">
    <text evidence="3">The sequence shown here is derived from an EMBL/GenBank/DDBJ whole genome shotgun (WGS) entry which is preliminary data.</text>
</comment>
<evidence type="ECO:0000259" key="2">
    <source>
        <dbReference type="Pfam" id="PF20478"/>
    </source>
</evidence>
<feature type="non-terminal residue" evidence="3">
    <location>
        <position position="1"/>
    </location>
</feature>
<sequence>NNQGPTVSAAAPERPTEEDEREFISTLDEKMVRQLCVRALSQGIGSMEYVDSLHIMEDDENDVESGEDPKGSGGSQPPHSEPTPDWCKCGHCQPMSQEIENKCCGLRKCITTSRRFEKLCLDPEVLELCIRNREYIRNDCEDTSTSSFHKGTYLQFTLERYGYLGKSNRKVAPSCVVIRVRRQYPSATGIYMGFRQE</sequence>